<comment type="domain">
    <text evidence="13">The N-terminal region seems to be important for proper quaternary structure. The C-terminal region contains the substrate-binding site.</text>
</comment>
<dbReference type="Pfam" id="PF13500">
    <property type="entry name" value="AAA_26"/>
    <property type="match status" value="1"/>
</dbReference>
<gene>
    <name evidence="16" type="ORF">A6F49_08115</name>
</gene>
<dbReference type="PANTHER" id="PTHR43356">
    <property type="entry name" value="PHOSPHATE ACETYLTRANSFERASE"/>
    <property type="match status" value="1"/>
</dbReference>
<dbReference type="OrthoDB" id="9808984at2"/>
<dbReference type="InterPro" id="IPR016475">
    <property type="entry name" value="P-Actrans_bac"/>
</dbReference>
<comment type="function">
    <text evidence="12 13">Involved in acetate metabolism.</text>
</comment>
<dbReference type="Pfam" id="PF07085">
    <property type="entry name" value="DRTGG"/>
    <property type="match status" value="1"/>
</dbReference>
<evidence type="ECO:0000256" key="1">
    <source>
        <dbReference type="ARBA" id="ARBA00000705"/>
    </source>
</evidence>
<protein>
    <recommendedName>
        <fullName evidence="7 13">Phosphate acetyltransferase</fullName>
        <ecNumber evidence="6 13">2.3.1.8</ecNumber>
    </recommendedName>
    <alternativeName>
        <fullName evidence="11 13">Phosphotransacetylase</fullName>
    </alternativeName>
</protein>
<evidence type="ECO:0000256" key="2">
    <source>
        <dbReference type="ARBA" id="ARBA00004496"/>
    </source>
</evidence>
<dbReference type="STRING" id="1837282.A6F49_08115"/>
<comment type="similarity">
    <text evidence="5 13">In the N-terminal section; belongs to the CobB/CobQ family.</text>
</comment>
<keyword evidence="9 13" id="KW-0808">Transferase</keyword>
<comment type="subcellular location">
    <subcellularLocation>
        <location evidence="2 13">Cytoplasm</location>
    </subcellularLocation>
</comment>
<evidence type="ECO:0000259" key="15">
    <source>
        <dbReference type="Pfam" id="PF07085"/>
    </source>
</evidence>
<dbReference type="Proteomes" id="UP000078292">
    <property type="component" value="Unassembled WGS sequence"/>
</dbReference>
<evidence type="ECO:0000256" key="10">
    <source>
        <dbReference type="ARBA" id="ARBA00023315"/>
    </source>
</evidence>
<dbReference type="RefSeq" id="WP_043057329.1">
    <property type="nucleotide sequence ID" value="NZ_LXEY01000015.1"/>
</dbReference>
<dbReference type="InterPro" id="IPR042113">
    <property type="entry name" value="P_AcTrfase_dom1"/>
</dbReference>
<keyword evidence="8 13" id="KW-0963">Cytoplasm</keyword>
<feature type="domain" description="DRTGG" evidence="15">
    <location>
        <begin position="212"/>
        <end position="321"/>
    </location>
</feature>
<dbReference type="InterPro" id="IPR010766">
    <property type="entry name" value="DRTGG"/>
</dbReference>
<dbReference type="NCBIfam" id="NF007233">
    <property type="entry name" value="PRK09653.1"/>
    <property type="match status" value="1"/>
</dbReference>
<accession>A0A1B7M0T0</accession>
<dbReference type="GO" id="GO:0005737">
    <property type="term" value="C:cytoplasm"/>
    <property type="evidence" value="ECO:0007669"/>
    <property type="project" value="UniProtKB-SubCell"/>
</dbReference>
<dbReference type="InterPro" id="IPR002505">
    <property type="entry name" value="PTA_PTB"/>
</dbReference>
<comment type="caution">
    <text evidence="16">The sequence shown here is derived from an EMBL/GenBank/DDBJ whole genome shotgun (WGS) entry which is preliminary data.</text>
</comment>
<dbReference type="SUPFAM" id="SSF75138">
    <property type="entry name" value="HprK N-terminal domain-like"/>
    <property type="match status" value="1"/>
</dbReference>
<evidence type="ECO:0000313" key="16">
    <source>
        <dbReference type="EMBL" id="OAV61841.1"/>
    </source>
</evidence>
<dbReference type="InterPro" id="IPR042112">
    <property type="entry name" value="P_AcTrfase_dom2"/>
</dbReference>
<feature type="domain" description="Phosphate acetyl/butaryl transferase" evidence="14">
    <location>
        <begin position="368"/>
        <end position="684"/>
    </location>
</feature>
<dbReference type="PIRSF" id="PIRSF006107">
    <property type="entry name" value="PhpActrans_proteobac"/>
    <property type="match status" value="1"/>
</dbReference>
<dbReference type="EMBL" id="LXEY01000015">
    <property type="protein sequence ID" value="OAV61841.1"/>
    <property type="molecule type" value="Genomic_DNA"/>
</dbReference>
<dbReference type="NCBIfam" id="TIGR00651">
    <property type="entry name" value="pta"/>
    <property type="match status" value="1"/>
</dbReference>
<evidence type="ECO:0000256" key="7">
    <source>
        <dbReference type="ARBA" id="ARBA00021528"/>
    </source>
</evidence>
<keyword evidence="17" id="KW-1185">Reference proteome</keyword>
<evidence type="ECO:0000256" key="3">
    <source>
        <dbReference type="ARBA" id="ARBA00004989"/>
    </source>
</evidence>
<evidence type="ECO:0000256" key="4">
    <source>
        <dbReference type="ARBA" id="ARBA00008756"/>
    </source>
</evidence>
<evidence type="ECO:0000256" key="9">
    <source>
        <dbReference type="ARBA" id="ARBA00022679"/>
    </source>
</evidence>
<dbReference type="FunFam" id="3.40.50.10750:FF:000001">
    <property type="entry name" value="Phosphate acetyltransferase"/>
    <property type="match status" value="1"/>
</dbReference>
<dbReference type="InterPro" id="IPR050500">
    <property type="entry name" value="Phos_Acetyltrans/Butyryltrans"/>
</dbReference>
<dbReference type="PANTHER" id="PTHR43356:SF3">
    <property type="entry name" value="PHOSPHATE ACETYLTRANSFERASE"/>
    <property type="match status" value="1"/>
</dbReference>
<dbReference type="SUPFAM" id="SSF52540">
    <property type="entry name" value="P-loop containing nucleoside triphosphate hydrolases"/>
    <property type="match status" value="1"/>
</dbReference>
<evidence type="ECO:0000256" key="8">
    <source>
        <dbReference type="ARBA" id="ARBA00022490"/>
    </source>
</evidence>
<dbReference type="Gene3D" id="3.40.50.10950">
    <property type="match status" value="1"/>
</dbReference>
<dbReference type="Pfam" id="PF01515">
    <property type="entry name" value="PTA_PTB"/>
    <property type="match status" value="1"/>
</dbReference>
<dbReference type="AlphaFoldDB" id="A0A1B7M0T0"/>
<dbReference type="EC" id="2.3.1.8" evidence="6 13"/>
<dbReference type="UniPathway" id="UPA00340">
    <property type="reaction ID" value="UER00459"/>
</dbReference>
<dbReference type="Gene3D" id="3.40.1390.20">
    <property type="entry name" value="HprK N-terminal domain-like"/>
    <property type="match status" value="1"/>
</dbReference>
<proteinExistence type="inferred from homology"/>
<dbReference type="Gene3D" id="3.40.50.300">
    <property type="entry name" value="P-loop containing nucleotide triphosphate hydrolases"/>
    <property type="match status" value="1"/>
</dbReference>
<sequence>MAQGIYITTTTMRAGKTLVSMGLADALNRHTGRVGYFRPIVPGDDVASDSMVQLMRQTFELDEHSATGGVTDAYARAMITSGKQDELYAELVVAYEAVAANVNAVVIEGTDLANGDTGFEREIDTDLALHFNAPVLAVVSAQGLTAEEASEAVELTRSNLRDAGSELLSIVVNRAQPSLLEDMAKTIKPGTNQRKVYIIPELAELRHPTVGEVASALSLDWVAGSEQLDRDVSEVKAVSMEGGNFLQVLNDGALVIVSGDRSDAILATLAAARTADFPVPAGMILTNGIEPNPMIQRLYSDAPFPVFVSFADTFTMARTVAAVPASLSAAQTRKTAAVLGAWNNHVDEDELLSRIELARPTAMTPVRFLHQLTARASADRKRIVLPEGQDPRILRAAEILRRRGVCDLTILGDVDAIHETASKLGVDLTGIELINPAESPDREPYAQAYAQARAHRGVKIEFAREMMLDATYFGTMMVQQGHVDGMVSGAINTTAHTIRPALEFVKTKPGTKIVSSVFFMLLPDRALVYGDCAVNTDPNAEQLADIAAASAATAAQFGVEPRVAMLSYSTGDSGSGEAVDKVRQATQLVKTANPELKVDGPLQYDAAVSASVAASKMPNSEVAGNASVFIFPDLNTGNNTYKAVQQSAGAVAVGPVLQGLNKPVNDLSRGTTVDDIVNTVAITAIQAQAN</sequence>
<reference evidence="16 17" key="1">
    <citation type="submission" date="2016-04" db="EMBL/GenBank/DDBJ databases">
        <title>First whole genome shotgun sequence of the bacterium Enteractinococcus sp. strain UASWS1574.</title>
        <authorList>
            <person name="Crovadore J."/>
            <person name="Chablais R."/>
            <person name="Lefort F."/>
        </authorList>
    </citation>
    <scope>NUCLEOTIDE SEQUENCE [LARGE SCALE GENOMIC DNA]</scope>
    <source>
        <strain evidence="16 17">UASWS1574</strain>
    </source>
</reference>
<evidence type="ECO:0000256" key="11">
    <source>
        <dbReference type="ARBA" id="ARBA00031108"/>
    </source>
</evidence>
<dbReference type="SUPFAM" id="SSF53659">
    <property type="entry name" value="Isocitrate/Isopropylmalate dehydrogenase-like"/>
    <property type="match status" value="1"/>
</dbReference>
<comment type="similarity">
    <text evidence="4 13">In the C-terminal section; belongs to the phosphate acetyltransferase and butyryltransferase family.</text>
</comment>
<dbReference type="Gene3D" id="3.40.50.10750">
    <property type="entry name" value="Isocitrate/Isopropylmalate dehydrogenase-like"/>
    <property type="match status" value="1"/>
</dbReference>
<comment type="catalytic activity">
    <reaction evidence="1 13">
        <text>acetyl-CoA + phosphate = acetyl phosphate + CoA</text>
        <dbReference type="Rhea" id="RHEA:19521"/>
        <dbReference type="ChEBI" id="CHEBI:22191"/>
        <dbReference type="ChEBI" id="CHEBI:43474"/>
        <dbReference type="ChEBI" id="CHEBI:57287"/>
        <dbReference type="ChEBI" id="CHEBI:57288"/>
        <dbReference type="EC" id="2.3.1.8"/>
    </reaction>
</comment>
<name>A0A1B7M0T0_9MICC</name>
<dbReference type="InterPro" id="IPR027417">
    <property type="entry name" value="P-loop_NTPase"/>
</dbReference>
<dbReference type="NCBIfam" id="NF004167">
    <property type="entry name" value="PRK05632.1"/>
    <property type="match status" value="1"/>
</dbReference>
<keyword evidence="10 13" id="KW-0012">Acyltransferase</keyword>
<evidence type="ECO:0000313" key="17">
    <source>
        <dbReference type="Proteomes" id="UP000078292"/>
    </source>
</evidence>
<evidence type="ECO:0000259" key="14">
    <source>
        <dbReference type="Pfam" id="PF01515"/>
    </source>
</evidence>
<comment type="pathway">
    <text evidence="3 13">Metabolic intermediate biosynthesis; acetyl-CoA biosynthesis; acetyl-CoA from acetate: step 2/2.</text>
</comment>
<dbReference type="GO" id="GO:0006085">
    <property type="term" value="P:acetyl-CoA biosynthetic process"/>
    <property type="evidence" value="ECO:0007669"/>
    <property type="project" value="UniProtKB-UniPathway"/>
</dbReference>
<evidence type="ECO:0000256" key="13">
    <source>
        <dbReference type="PIRNR" id="PIRNR006107"/>
    </source>
</evidence>
<evidence type="ECO:0000256" key="6">
    <source>
        <dbReference type="ARBA" id="ARBA00012707"/>
    </source>
</evidence>
<evidence type="ECO:0000256" key="12">
    <source>
        <dbReference type="ARBA" id="ARBA00049955"/>
    </source>
</evidence>
<organism evidence="16 17">
    <name type="scientific">Enteractinococcus helveticum</name>
    <dbReference type="NCBI Taxonomy" id="1837282"/>
    <lineage>
        <taxon>Bacteria</taxon>
        <taxon>Bacillati</taxon>
        <taxon>Actinomycetota</taxon>
        <taxon>Actinomycetes</taxon>
        <taxon>Micrococcales</taxon>
        <taxon>Micrococcaceae</taxon>
    </lineage>
</organism>
<dbReference type="GO" id="GO:0008959">
    <property type="term" value="F:phosphate acetyltransferase activity"/>
    <property type="evidence" value="ECO:0007669"/>
    <property type="project" value="UniProtKB-EC"/>
</dbReference>
<dbReference type="InterPro" id="IPR028979">
    <property type="entry name" value="Ser_kin/Pase_Hpr-like_N_sf"/>
</dbReference>
<dbReference type="InterPro" id="IPR004614">
    <property type="entry name" value="P_AcTrfase"/>
</dbReference>
<evidence type="ECO:0000256" key="5">
    <source>
        <dbReference type="ARBA" id="ARBA00009786"/>
    </source>
</evidence>